<evidence type="ECO:0000256" key="2">
    <source>
        <dbReference type="ARBA" id="ARBA00022723"/>
    </source>
</evidence>
<organism evidence="6 7">
    <name type="scientific">Zalerion maritima</name>
    <dbReference type="NCBI Taxonomy" id="339359"/>
    <lineage>
        <taxon>Eukaryota</taxon>
        <taxon>Fungi</taxon>
        <taxon>Dikarya</taxon>
        <taxon>Ascomycota</taxon>
        <taxon>Pezizomycotina</taxon>
        <taxon>Sordariomycetes</taxon>
        <taxon>Lulworthiomycetidae</taxon>
        <taxon>Lulworthiales</taxon>
        <taxon>Lulworthiaceae</taxon>
        <taxon>Zalerion</taxon>
    </lineage>
</organism>
<comment type="similarity">
    <text evidence="1">Belongs to the carotenoid oxygenase family.</text>
</comment>
<dbReference type="PANTHER" id="PTHR10543:SF24">
    <property type="entry name" value="CAROTENOID ISOMEROOXYGENASE"/>
    <property type="match status" value="1"/>
</dbReference>
<evidence type="ECO:0000313" key="7">
    <source>
        <dbReference type="Proteomes" id="UP001201980"/>
    </source>
</evidence>
<reference evidence="6" key="1">
    <citation type="submission" date="2022-07" db="EMBL/GenBank/DDBJ databases">
        <title>Draft genome sequence of Zalerion maritima ATCC 34329, a (micro)plastics degrading marine fungus.</title>
        <authorList>
            <person name="Paco A."/>
            <person name="Goncalves M.F.M."/>
            <person name="Rocha-Santos T.A.P."/>
            <person name="Alves A."/>
        </authorList>
    </citation>
    <scope>NUCLEOTIDE SEQUENCE</scope>
    <source>
        <strain evidence="6">ATCC 34329</strain>
    </source>
</reference>
<dbReference type="GO" id="GO:0046872">
    <property type="term" value="F:metal ion binding"/>
    <property type="evidence" value="ECO:0007669"/>
    <property type="project" value="UniProtKB-KW"/>
</dbReference>
<keyword evidence="7" id="KW-1185">Reference proteome</keyword>
<name>A0AAD5RSI2_9PEZI</name>
<evidence type="ECO:0000256" key="4">
    <source>
        <dbReference type="ARBA" id="ARBA00023004"/>
    </source>
</evidence>
<feature type="binding site" evidence="5">
    <location>
        <position position="250"/>
    </location>
    <ligand>
        <name>Fe cation</name>
        <dbReference type="ChEBI" id="CHEBI:24875"/>
        <note>catalytic</note>
    </ligand>
</feature>
<gene>
    <name evidence="6" type="ORF">MKZ38_010241</name>
</gene>
<dbReference type="InterPro" id="IPR004294">
    <property type="entry name" value="Carotenoid_Oase"/>
</dbReference>
<keyword evidence="3" id="KW-0560">Oxidoreductase</keyword>
<sequence>MSATTNGHSGGKPRQPIVRTGEQAMEDHDQLVQRVKALTFTNWPNAAGFADLDEIRGPIELPVQGTIPVWTEGSLYRTGPGTRTVAGTPKGVFKVSHWFDGFAHSHKFDIVVGEDGNVRVMYSSRRQSEEMIDNIKKAGDKGFFSFGQKRDPCVGLFSKVMSVYQMATPRRHTAADNICVVVLGDVPGLPSAAPPKIEATSEHRVKIKNTWLTTDTNCLKEMDPETLEPIGFATQEKLHPDLKGPISCAHAQRDPETGDMFNFNLSMGRHSCYRVFKVSATTGETEILAAISLSSLPPTYNHSFFLSPSFVILCCTSAHIGWNGMKIVWEKNVVGSLEPFTQDKKMKWFIVDRHHGRGVVARYETDPGFFFHSVNSFEESVPYAKGGQKSSPLDLFCDMIHYDNLDVIDSLYYDVLTNQDGAAAKFWGVPTHHTKGHASLKRFRFRVSNSDTLSAQQIRSTRPMLTPSTNSLPVQRPEVMFTIPSPHIGEMPTINPAYHTKRHRYMYAMCNRGYSTLVDTISKIDLETKEVKFWNTEQAHTPGEAIFVPRPGLPDQERDEDDGVLLSIVLDGVNKFSYLVCLDAKTMTETGRAVCDFPVALGFHGMHTTGNC</sequence>
<dbReference type="EMBL" id="JAKWBI020000088">
    <property type="protein sequence ID" value="KAJ2903205.1"/>
    <property type="molecule type" value="Genomic_DNA"/>
</dbReference>
<dbReference type="GO" id="GO:0016121">
    <property type="term" value="P:carotene catabolic process"/>
    <property type="evidence" value="ECO:0007669"/>
    <property type="project" value="TreeGrafter"/>
</dbReference>
<keyword evidence="4 5" id="KW-0408">Iron</keyword>
<keyword evidence="2 5" id="KW-0479">Metal-binding</keyword>
<evidence type="ECO:0008006" key="8">
    <source>
        <dbReference type="Google" id="ProtNLM"/>
    </source>
</evidence>
<accession>A0AAD5RSI2</accession>
<dbReference type="Pfam" id="PF03055">
    <property type="entry name" value="RPE65"/>
    <property type="match status" value="1"/>
</dbReference>
<feature type="binding site" evidence="5">
    <location>
        <position position="372"/>
    </location>
    <ligand>
        <name>Fe cation</name>
        <dbReference type="ChEBI" id="CHEBI:24875"/>
        <note>catalytic</note>
    </ligand>
</feature>
<dbReference type="PANTHER" id="PTHR10543">
    <property type="entry name" value="BETA-CAROTENE DIOXYGENASE"/>
    <property type="match status" value="1"/>
</dbReference>
<comment type="cofactor">
    <cofactor evidence="5">
        <name>Fe(2+)</name>
        <dbReference type="ChEBI" id="CHEBI:29033"/>
    </cofactor>
    <text evidence="5">Binds 1 Fe(2+) ion per subunit.</text>
</comment>
<dbReference type="Proteomes" id="UP001201980">
    <property type="component" value="Unassembled WGS sequence"/>
</dbReference>
<dbReference type="AlphaFoldDB" id="A0AAD5RSI2"/>
<dbReference type="GO" id="GO:0010436">
    <property type="term" value="F:carotenoid dioxygenase activity"/>
    <property type="evidence" value="ECO:0007669"/>
    <property type="project" value="TreeGrafter"/>
</dbReference>
<feature type="binding site" evidence="5">
    <location>
        <position position="302"/>
    </location>
    <ligand>
        <name>Fe cation</name>
        <dbReference type="ChEBI" id="CHEBI:24875"/>
        <note>catalytic</note>
    </ligand>
</feature>
<comment type="caution">
    <text evidence="6">The sequence shown here is derived from an EMBL/GenBank/DDBJ whole genome shotgun (WGS) entry which is preliminary data.</text>
</comment>
<feature type="binding site" evidence="5">
    <location>
        <position position="604"/>
    </location>
    <ligand>
        <name>Fe cation</name>
        <dbReference type="ChEBI" id="CHEBI:24875"/>
        <note>catalytic</note>
    </ligand>
</feature>
<protein>
    <recommendedName>
        <fullName evidence="8">Carotenoid oxygenase</fullName>
    </recommendedName>
</protein>
<evidence type="ECO:0000256" key="1">
    <source>
        <dbReference type="ARBA" id="ARBA00006787"/>
    </source>
</evidence>
<evidence type="ECO:0000256" key="5">
    <source>
        <dbReference type="PIRSR" id="PIRSR604294-1"/>
    </source>
</evidence>
<evidence type="ECO:0000256" key="3">
    <source>
        <dbReference type="ARBA" id="ARBA00023002"/>
    </source>
</evidence>
<evidence type="ECO:0000313" key="6">
    <source>
        <dbReference type="EMBL" id="KAJ2903205.1"/>
    </source>
</evidence>
<proteinExistence type="inferred from homology"/>